<dbReference type="SUPFAM" id="SSF52374">
    <property type="entry name" value="Nucleotidylyl transferase"/>
    <property type="match status" value="1"/>
</dbReference>
<dbReference type="PANTHER" id="PTHR42780">
    <property type="entry name" value="SOLEUCYL-TRNA SYNTHETASE"/>
    <property type="match status" value="1"/>
</dbReference>
<evidence type="ECO:0000256" key="2">
    <source>
        <dbReference type="ARBA" id="ARBA00004496"/>
    </source>
</evidence>
<comment type="function">
    <text evidence="13 15">Catalyzes the attachment of isoleucine to tRNA(Ile). As IleRS can inadvertently accommodate and process structurally similar amino acids such as valine, to avoid such errors it has two additional distinct tRNA(Ile)-dependent editing activities. One activity is designated as 'pretransfer' editing and involves the hydrolysis of activated Val-AMP. The other activity is designated 'posttransfer' editing and involves deacylation of mischarged Val-tRNA(Ile).</text>
</comment>
<dbReference type="InterPro" id="IPR002301">
    <property type="entry name" value="Ile-tRNA-ligase"/>
</dbReference>
<proteinExistence type="inferred from homology"/>
<dbReference type="Gene3D" id="1.10.730.10">
    <property type="entry name" value="Isoleucyl-tRNA Synthetase, Domain 1"/>
    <property type="match status" value="1"/>
</dbReference>
<keyword evidence="11 15" id="KW-0648">Protein biosynthesis</keyword>
<keyword evidence="19" id="KW-1185">Reference proteome</keyword>
<keyword evidence="12 15" id="KW-0030">Aminoacyl-tRNA synthetase</keyword>
<sequence>MKAGDGKGTDMTQQNKHFLAKMEEQMLGVWEKERTFSKSLANRQDKPLFSFYDGPPFANGVPHYGHIVQTTIKDSVTRYKTMRGYYVPRRVGWDTHGLPVEYAIEKDKKFRGKQDIVKFGIDKFNAACRDSVFQYKHVWEDMFRRVGRWADYEQTYATLDESYIESVWWAFKTIYDKGLVYKDFRSAPYCPRCATPLSNFELNQGYQDNVPDPSVYVKFKLANQDAHLLGWTTTPWTLPGNAAIAVKPDARYVFVETASEDGGSQVLVLASSRLEVLDTDTYRIIKEVKGQDLVGLTYQPLYRLKRLDELADSQNLYKVWPADFVSTEDGSGVLHVAPAFGEDDLALGRKNNLPVLKTVDENGHISTQGSLPAEIEGRFFKSADSLIIEELTKRGSIFAAETIRHTYPFCWRCDTPLMYYATDQWMVNVASLRDRLVKNNRKINWTPGHIRDGRFGNWLEGARDWAISRNRFWGAPLPVWVTDDGEVTVIGSVQELKRRAVEPSLVGDLHRPYIDRVKIRTDGGKIAKRIDEVFDCWFESGSMPYAQDHYPFESNRDWDKRYPADFIAEAVDQTRGWFYTLHVLATALFDKPAFKNVICSGWVVAADGEKLSKRKKNYAPMDEVFDSFGVDTLRFFMASSPIVNGEDVRFSVDFLRETQRKIFMTLNNIYAFYSLYAEVDNWRPVNPLVEPASDNLLDRWMLSRLNQVIQEVTKAMDAYRLDKATRPLSDLLDDVSNWYVRRSRRRFWKSEDDQDKRQAYATLNYTLLRLCQMLAPFSPFLPDHLWRKLTAGTSLPASVHLSDWPEAGPVDQKLIKDMGLAREYVALGLAQRAEAKIKVRQPLSQAAVPKLPGKYSDIIADELNVKSVKWGERVAIDLKLTPELRREGTMREVVRLVQNARKAAGLKVDDRIDLVLETADQEVSQAIQEHAATIRAETLARQLSSEGDGAHAVSAQVDSARLVIRLQKAD</sequence>
<dbReference type="GO" id="GO:0002161">
    <property type="term" value="F:aminoacyl-tRNA deacylase activity"/>
    <property type="evidence" value="ECO:0007669"/>
    <property type="project" value="InterPro"/>
</dbReference>
<evidence type="ECO:0000256" key="5">
    <source>
        <dbReference type="ARBA" id="ARBA00022490"/>
    </source>
</evidence>
<feature type="short sequence motif" description="'KMSKS' region" evidence="15">
    <location>
        <begin position="610"/>
        <end position="614"/>
    </location>
</feature>
<evidence type="ECO:0000256" key="11">
    <source>
        <dbReference type="ARBA" id="ARBA00022917"/>
    </source>
</evidence>
<protein>
    <recommendedName>
        <fullName evidence="15">Isoleucine--tRNA ligase</fullName>
        <ecNumber evidence="15">6.1.1.5</ecNumber>
    </recommendedName>
    <alternativeName>
        <fullName evidence="15">Isoleucyl-tRNA synthetase</fullName>
        <shortName evidence="15">IleRS</shortName>
    </alternativeName>
</protein>
<dbReference type="GO" id="GO:0004822">
    <property type="term" value="F:isoleucine-tRNA ligase activity"/>
    <property type="evidence" value="ECO:0007669"/>
    <property type="project" value="UniProtKB-UniRule"/>
</dbReference>
<dbReference type="AlphaFoldDB" id="A0A4Q0AJZ1"/>
<keyword evidence="6 15" id="KW-0436">Ligase</keyword>
<dbReference type="SUPFAM" id="SSF50677">
    <property type="entry name" value="ValRS/IleRS/LeuRS editing domain"/>
    <property type="match status" value="1"/>
</dbReference>
<evidence type="ECO:0000259" key="16">
    <source>
        <dbReference type="Pfam" id="PF00133"/>
    </source>
</evidence>
<dbReference type="FunFam" id="3.40.50.620:FF:000075">
    <property type="entry name" value="Isoleucine--tRNA ligase"/>
    <property type="match status" value="1"/>
</dbReference>
<dbReference type="FunFam" id="3.40.50.620:FF:000063">
    <property type="entry name" value="Isoleucine--tRNA ligase"/>
    <property type="match status" value="1"/>
</dbReference>
<dbReference type="Pfam" id="PF08264">
    <property type="entry name" value="Anticodon_1"/>
    <property type="match status" value="1"/>
</dbReference>
<dbReference type="Pfam" id="PF00133">
    <property type="entry name" value="tRNA-synt_1"/>
    <property type="match status" value="1"/>
</dbReference>
<dbReference type="SUPFAM" id="SSF47323">
    <property type="entry name" value="Anticodon-binding domain of a subclass of class I aminoacyl-tRNA synthetases"/>
    <property type="match status" value="2"/>
</dbReference>
<evidence type="ECO:0000256" key="14">
    <source>
        <dbReference type="ARBA" id="ARBA00048359"/>
    </source>
</evidence>
<dbReference type="InterPro" id="IPR033709">
    <property type="entry name" value="Anticodon_Ile_ABEc"/>
</dbReference>
<dbReference type="Pfam" id="PF19302">
    <property type="entry name" value="DUF5915"/>
    <property type="match status" value="1"/>
</dbReference>
<evidence type="ECO:0000256" key="1">
    <source>
        <dbReference type="ARBA" id="ARBA00001947"/>
    </source>
</evidence>
<dbReference type="Gene3D" id="3.40.50.620">
    <property type="entry name" value="HUPs"/>
    <property type="match status" value="2"/>
</dbReference>
<comment type="catalytic activity">
    <reaction evidence="14 15">
        <text>tRNA(Ile) + L-isoleucine + ATP = L-isoleucyl-tRNA(Ile) + AMP + diphosphate</text>
        <dbReference type="Rhea" id="RHEA:11060"/>
        <dbReference type="Rhea" id="RHEA-COMP:9666"/>
        <dbReference type="Rhea" id="RHEA-COMP:9695"/>
        <dbReference type="ChEBI" id="CHEBI:30616"/>
        <dbReference type="ChEBI" id="CHEBI:33019"/>
        <dbReference type="ChEBI" id="CHEBI:58045"/>
        <dbReference type="ChEBI" id="CHEBI:78442"/>
        <dbReference type="ChEBI" id="CHEBI:78528"/>
        <dbReference type="ChEBI" id="CHEBI:456215"/>
        <dbReference type="EC" id="6.1.1.5"/>
    </reaction>
</comment>
<evidence type="ECO:0000256" key="13">
    <source>
        <dbReference type="ARBA" id="ARBA00025217"/>
    </source>
</evidence>
<dbReference type="HAMAP" id="MF_02003">
    <property type="entry name" value="Ile_tRNA_synth_type2"/>
    <property type="match status" value="1"/>
</dbReference>
<dbReference type="InterPro" id="IPR002300">
    <property type="entry name" value="aa-tRNA-synth_Ia"/>
</dbReference>
<name>A0A4Q0AJZ1_9BACT</name>
<dbReference type="InterPro" id="IPR014729">
    <property type="entry name" value="Rossmann-like_a/b/a_fold"/>
</dbReference>
<dbReference type="GO" id="GO:0008270">
    <property type="term" value="F:zinc ion binding"/>
    <property type="evidence" value="ECO:0007669"/>
    <property type="project" value="UniProtKB-UniRule"/>
</dbReference>
<comment type="cofactor">
    <cofactor evidence="1 15">
        <name>Zn(2+)</name>
        <dbReference type="ChEBI" id="CHEBI:29105"/>
    </cofactor>
</comment>
<dbReference type="GO" id="GO:0005737">
    <property type="term" value="C:cytoplasm"/>
    <property type="evidence" value="ECO:0007669"/>
    <property type="project" value="UniProtKB-SubCell"/>
</dbReference>
<comment type="similarity">
    <text evidence="3 15">Belongs to the class-I aminoacyl-tRNA synthetase family. IleS type 2 subfamily.</text>
</comment>
<feature type="domain" description="Aminoacyl-tRNA synthetase class Ia" evidence="16">
    <location>
        <begin position="26"/>
        <end position="645"/>
    </location>
</feature>
<dbReference type="CDD" id="cd07961">
    <property type="entry name" value="Anticodon_Ia_Ile_ABEc"/>
    <property type="match status" value="1"/>
</dbReference>
<dbReference type="EMBL" id="SCKW01000002">
    <property type="protein sequence ID" value="RWZ79818.1"/>
    <property type="molecule type" value="Genomic_DNA"/>
</dbReference>
<gene>
    <name evidence="15" type="primary">ileS</name>
    <name evidence="18" type="ORF">EOT04_00300</name>
</gene>
<keyword evidence="8 15" id="KW-0547">Nucleotide-binding</keyword>
<dbReference type="InterPro" id="IPR023586">
    <property type="entry name" value="Ile-tRNA-ligase_type2"/>
</dbReference>
<dbReference type="PRINTS" id="PR00984">
    <property type="entry name" value="TRNASYNTHILE"/>
</dbReference>
<evidence type="ECO:0000313" key="19">
    <source>
        <dbReference type="Proteomes" id="UP000289269"/>
    </source>
</evidence>
<evidence type="ECO:0000313" key="18">
    <source>
        <dbReference type="EMBL" id="RWZ79818.1"/>
    </source>
</evidence>
<keyword evidence="9 15" id="KW-0862">Zinc</keyword>
<dbReference type="CDD" id="cd00818">
    <property type="entry name" value="IleRS_core"/>
    <property type="match status" value="1"/>
</dbReference>
<evidence type="ECO:0000256" key="8">
    <source>
        <dbReference type="ARBA" id="ARBA00022741"/>
    </source>
</evidence>
<feature type="binding site" evidence="15">
    <location>
        <position position="613"/>
    </location>
    <ligand>
        <name>ATP</name>
        <dbReference type="ChEBI" id="CHEBI:30616"/>
    </ligand>
</feature>
<evidence type="ECO:0000256" key="7">
    <source>
        <dbReference type="ARBA" id="ARBA00022723"/>
    </source>
</evidence>
<evidence type="ECO:0000256" key="4">
    <source>
        <dbReference type="ARBA" id="ARBA00011245"/>
    </source>
</evidence>
<comment type="caution">
    <text evidence="18">The sequence shown here is derived from an EMBL/GenBank/DDBJ whole genome shotgun (WGS) entry which is preliminary data.</text>
</comment>
<keyword evidence="5 15" id="KW-0963">Cytoplasm</keyword>
<dbReference type="GO" id="GO:0005524">
    <property type="term" value="F:ATP binding"/>
    <property type="evidence" value="ECO:0007669"/>
    <property type="project" value="UniProtKB-UniRule"/>
</dbReference>
<evidence type="ECO:0000256" key="9">
    <source>
        <dbReference type="ARBA" id="ARBA00022833"/>
    </source>
</evidence>
<comment type="domain">
    <text evidence="15">IleRS has two distinct active sites: one for aminoacylation and one for editing. The misactivated valine is translocated from the active site to the editing site, which sterically excludes the correctly activated isoleucine. The single editing site contains two valyl binding pockets, one specific for each substrate (Val-AMP or Val-tRNA(Ile)).</text>
</comment>
<dbReference type="Proteomes" id="UP000289269">
    <property type="component" value="Unassembled WGS sequence"/>
</dbReference>
<accession>A0A4Q0AJZ1</accession>
<dbReference type="PROSITE" id="PS00178">
    <property type="entry name" value="AA_TRNA_LIGASE_I"/>
    <property type="match status" value="1"/>
</dbReference>
<comment type="subunit">
    <text evidence="4 15">Monomer.</text>
</comment>
<dbReference type="EC" id="6.1.1.5" evidence="15"/>
<feature type="domain" description="Methionyl/Valyl/Leucyl/Isoleucyl-tRNA synthetase anticodon-binding" evidence="17">
    <location>
        <begin position="698"/>
        <end position="844"/>
    </location>
</feature>
<evidence type="ECO:0000256" key="3">
    <source>
        <dbReference type="ARBA" id="ARBA00007078"/>
    </source>
</evidence>
<dbReference type="PANTHER" id="PTHR42780:SF1">
    <property type="entry name" value="ISOLEUCINE--TRNA LIGASE, CYTOPLASMIC"/>
    <property type="match status" value="1"/>
</dbReference>
<comment type="subcellular location">
    <subcellularLocation>
        <location evidence="2 15">Cytoplasm</location>
    </subcellularLocation>
</comment>
<evidence type="ECO:0000259" key="17">
    <source>
        <dbReference type="Pfam" id="PF08264"/>
    </source>
</evidence>
<evidence type="ECO:0000256" key="12">
    <source>
        <dbReference type="ARBA" id="ARBA00023146"/>
    </source>
</evidence>
<evidence type="ECO:0000256" key="15">
    <source>
        <dbReference type="HAMAP-Rule" id="MF_02003"/>
    </source>
</evidence>
<dbReference type="InterPro" id="IPR009008">
    <property type="entry name" value="Val/Leu/Ile-tRNA-synth_edit"/>
</dbReference>
<dbReference type="NCBIfam" id="TIGR00392">
    <property type="entry name" value="ileS"/>
    <property type="match status" value="1"/>
</dbReference>
<evidence type="ECO:0000256" key="10">
    <source>
        <dbReference type="ARBA" id="ARBA00022840"/>
    </source>
</evidence>
<evidence type="ECO:0000256" key="6">
    <source>
        <dbReference type="ARBA" id="ARBA00022598"/>
    </source>
</evidence>
<dbReference type="InterPro" id="IPR009080">
    <property type="entry name" value="tRNAsynth_Ia_anticodon-bd"/>
</dbReference>
<dbReference type="GO" id="GO:0000049">
    <property type="term" value="F:tRNA binding"/>
    <property type="evidence" value="ECO:0007669"/>
    <property type="project" value="InterPro"/>
</dbReference>
<dbReference type="InterPro" id="IPR001412">
    <property type="entry name" value="aa-tRNA-synth_I_CS"/>
</dbReference>
<dbReference type="InterPro" id="IPR013155">
    <property type="entry name" value="M/V/L/I-tRNA-synth_anticd-bd"/>
</dbReference>
<keyword evidence="10 15" id="KW-0067">ATP-binding</keyword>
<organism evidence="18 19">
    <name type="scientific">Candidatus Chaera renei</name>
    <dbReference type="NCBI Taxonomy" id="2506947"/>
    <lineage>
        <taxon>Bacteria</taxon>
        <taxon>Candidatus Saccharimonadota</taxon>
        <taxon>Candidatus Saccharimonadia</taxon>
        <taxon>Candidatus Saccharimonadales</taxon>
        <taxon>Candidatus Saccharimonadaceae</taxon>
        <taxon>Candidatus Chaera</taxon>
    </lineage>
</organism>
<dbReference type="Gene3D" id="3.90.740.10">
    <property type="entry name" value="Valyl/Leucyl/Isoleucyl-tRNA synthetase, editing domain"/>
    <property type="match status" value="1"/>
</dbReference>
<keyword evidence="7 15" id="KW-0479">Metal-binding</keyword>
<feature type="short sequence motif" description="'HIGH' region" evidence="15">
    <location>
        <begin position="56"/>
        <end position="66"/>
    </location>
</feature>
<dbReference type="GO" id="GO:0006428">
    <property type="term" value="P:isoleucyl-tRNA aminoacylation"/>
    <property type="evidence" value="ECO:0007669"/>
    <property type="project" value="UniProtKB-UniRule"/>
</dbReference>
<reference evidence="18" key="1">
    <citation type="submission" date="2019-01" db="EMBL/GenBank/DDBJ databases">
        <title>Genomic signatures and co-occurrence patterns of the ultra-small Saccharimodia (Patescibacteria phylum) suggest a symbiotic lifestyle.</title>
        <authorList>
            <person name="Lemos L."/>
            <person name="Medeiros J."/>
            <person name="Andreote F."/>
            <person name="Fernandes G."/>
            <person name="Varani A."/>
            <person name="Oliveira G."/>
            <person name="Pylro V."/>
        </authorList>
    </citation>
    <scope>NUCLEOTIDE SEQUENCE [LARGE SCALE GENOMIC DNA]</scope>
    <source>
        <strain evidence="18">AMD01</strain>
    </source>
</reference>